<dbReference type="GO" id="GO:0016887">
    <property type="term" value="F:ATP hydrolysis activity"/>
    <property type="evidence" value="ECO:0007669"/>
    <property type="project" value="InterPro"/>
</dbReference>
<dbReference type="InterPro" id="IPR017911">
    <property type="entry name" value="MacB-like_ATP-bd"/>
</dbReference>
<dbReference type="EMBL" id="JAUOPB010000001">
    <property type="protein sequence ID" value="MDO6421241.1"/>
    <property type="molecule type" value="Genomic_DNA"/>
</dbReference>
<dbReference type="CDD" id="cd03255">
    <property type="entry name" value="ABC_MJ0796_LolCDE_FtsE"/>
    <property type="match status" value="1"/>
</dbReference>
<dbReference type="SUPFAM" id="SSF52540">
    <property type="entry name" value="P-loop containing nucleoside triphosphate hydrolases"/>
    <property type="match status" value="1"/>
</dbReference>
<dbReference type="PROSITE" id="PS50893">
    <property type="entry name" value="ABC_TRANSPORTER_2"/>
    <property type="match status" value="1"/>
</dbReference>
<evidence type="ECO:0000313" key="6">
    <source>
        <dbReference type="EMBL" id="MDO6421241.1"/>
    </source>
</evidence>
<evidence type="ECO:0000256" key="1">
    <source>
        <dbReference type="ARBA" id="ARBA00022448"/>
    </source>
</evidence>
<dbReference type="InterPro" id="IPR027417">
    <property type="entry name" value="P-loop_NTPase"/>
</dbReference>
<organism evidence="6 7">
    <name type="scientific">Saccharophagus degradans</name>
    <dbReference type="NCBI Taxonomy" id="86304"/>
    <lineage>
        <taxon>Bacteria</taxon>
        <taxon>Pseudomonadati</taxon>
        <taxon>Pseudomonadota</taxon>
        <taxon>Gammaproteobacteria</taxon>
        <taxon>Cellvibrionales</taxon>
        <taxon>Cellvibrionaceae</taxon>
        <taxon>Saccharophagus</taxon>
    </lineage>
</organism>
<accession>A0AAW7X3Q3</accession>
<dbReference type="RefSeq" id="WP_303490541.1">
    <property type="nucleotide sequence ID" value="NZ_JAUOPB010000001.1"/>
</dbReference>
<feature type="domain" description="ABC transporter" evidence="5">
    <location>
        <begin position="3"/>
        <end position="244"/>
    </location>
</feature>
<proteinExistence type="inferred from homology"/>
<comment type="similarity">
    <text evidence="4">Belongs to the ABC transporter superfamily. Macrolide exporter (TC 3.A.1.122) family.</text>
</comment>
<evidence type="ECO:0000256" key="4">
    <source>
        <dbReference type="ARBA" id="ARBA00038388"/>
    </source>
</evidence>
<evidence type="ECO:0000259" key="5">
    <source>
        <dbReference type="PROSITE" id="PS50893"/>
    </source>
</evidence>
<dbReference type="PANTHER" id="PTHR24220:SF86">
    <property type="entry name" value="ABC TRANSPORTER ABCH.1"/>
    <property type="match status" value="1"/>
</dbReference>
<dbReference type="GO" id="GO:0022857">
    <property type="term" value="F:transmembrane transporter activity"/>
    <property type="evidence" value="ECO:0007669"/>
    <property type="project" value="TreeGrafter"/>
</dbReference>
<dbReference type="InterPro" id="IPR003593">
    <property type="entry name" value="AAA+_ATPase"/>
</dbReference>
<evidence type="ECO:0000256" key="3">
    <source>
        <dbReference type="ARBA" id="ARBA00022840"/>
    </source>
</evidence>
<reference evidence="6" key="1">
    <citation type="submission" date="2023-07" db="EMBL/GenBank/DDBJ databases">
        <title>Genome content predicts the carbon catabolic preferences of heterotrophic bacteria.</title>
        <authorList>
            <person name="Gralka M."/>
        </authorList>
    </citation>
    <scope>NUCLEOTIDE SEQUENCE</scope>
    <source>
        <strain evidence="6">I3M17_2</strain>
    </source>
</reference>
<dbReference type="InterPro" id="IPR015854">
    <property type="entry name" value="ABC_transpr_LolD-like"/>
</dbReference>
<evidence type="ECO:0000313" key="7">
    <source>
        <dbReference type="Proteomes" id="UP001169760"/>
    </source>
</evidence>
<keyword evidence="1" id="KW-0813">Transport</keyword>
<dbReference type="GO" id="GO:0005886">
    <property type="term" value="C:plasma membrane"/>
    <property type="evidence" value="ECO:0007669"/>
    <property type="project" value="TreeGrafter"/>
</dbReference>
<dbReference type="SMART" id="SM00382">
    <property type="entry name" value="AAA"/>
    <property type="match status" value="1"/>
</dbReference>
<name>A0AAW7X3Q3_9GAMM</name>
<comment type="caution">
    <text evidence="6">The sequence shown here is derived from an EMBL/GenBank/DDBJ whole genome shotgun (WGS) entry which is preliminary data.</text>
</comment>
<protein>
    <submittedName>
        <fullName evidence="6">ABC transporter ATP-binding protein</fullName>
    </submittedName>
</protein>
<dbReference type="AlphaFoldDB" id="A0AAW7X3Q3"/>
<dbReference type="PROSITE" id="PS00211">
    <property type="entry name" value="ABC_TRANSPORTER_1"/>
    <property type="match status" value="1"/>
</dbReference>
<dbReference type="InterPro" id="IPR003439">
    <property type="entry name" value="ABC_transporter-like_ATP-bd"/>
</dbReference>
<sequence>MEIKLTNVSKEYSLGATTVTALKNINLTVKSGEFITFAGPSGSGKTSMLNMLACLDTPSNGVVTFDGIDAKTLDLTARAYLRNEKIGMIFQSFNLMPVLNVYENIELPTLIGKKPKKKKETRDWIMHLISSVGLEDRIKHKPEELSGGQRQRVAIARALVNRPELVLADEPTANLDSTTSMKILELMRQLNRDEKCGFVFSTHDPDIVNQCETVIRMRDGEIIDTLDESEASVQYTTRIVDGIARISKEDVYA</sequence>
<dbReference type="Gene3D" id="3.40.50.300">
    <property type="entry name" value="P-loop containing nucleotide triphosphate hydrolases"/>
    <property type="match status" value="1"/>
</dbReference>
<gene>
    <name evidence="6" type="ORF">Q4521_02015</name>
</gene>
<keyword evidence="3 6" id="KW-0067">ATP-binding</keyword>
<evidence type="ECO:0000256" key="2">
    <source>
        <dbReference type="ARBA" id="ARBA00022741"/>
    </source>
</evidence>
<dbReference type="Pfam" id="PF00005">
    <property type="entry name" value="ABC_tran"/>
    <property type="match status" value="1"/>
</dbReference>
<dbReference type="Proteomes" id="UP001169760">
    <property type="component" value="Unassembled WGS sequence"/>
</dbReference>
<dbReference type="PANTHER" id="PTHR24220">
    <property type="entry name" value="IMPORT ATP-BINDING PROTEIN"/>
    <property type="match status" value="1"/>
</dbReference>
<dbReference type="FunFam" id="3.40.50.300:FF:000032">
    <property type="entry name" value="Export ABC transporter ATP-binding protein"/>
    <property type="match status" value="1"/>
</dbReference>
<dbReference type="GO" id="GO:0005524">
    <property type="term" value="F:ATP binding"/>
    <property type="evidence" value="ECO:0007669"/>
    <property type="project" value="UniProtKB-KW"/>
</dbReference>
<dbReference type="GO" id="GO:1902495">
    <property type="term" value="C:transmembrane transporter complex"/>
    <property type="evidence" value="ECO:0007669"/>
    <property type="project" value="UniProtKB-ARBA"/>
</dbReference>
<keyword evidence="2" id="KW-0547">Nucleotide-binding</keyword>
<dbReference type="InterPro" id="IPR017871">
    <property type="entry name" value="ABC_transporter-like_CS"/>
</dbReference>